<evidence type="ECO:0000256" key="1">
    <source>
        <dbReference type="SAM" id="Phobius"/>
    </source>
</evidence>
<keyword evidence="1" id="KW-0472">Membrane</keyword>
<feature type="transmembrane region" description="Helical" evidence="1">
    <location>
        <begin position="38"/>
        <end position="59"/>
    </location>
</feature>
<keyword evidence="3" id="KW-1185">Reference proteome</keyword>
<dbReference type="Proteomes" id="UP000580568">
    <property type="component" value="Unassembled WGS sequence"/>
</dbReference>
<organism evidence="2 3">
    <name type="scientific">Clostridium fungisolvens</name>
    <dbReference type="NCBI Taxonomy" id="1604897"/>
    <lineage>
        <taxon>Bacteria</taxon>
        <taxon>Bacillati</taxon>
        <taxon>Bacillota</taxon>
        <taxon>Clostridia</taxon>
        <taxon>Eubacteriales</taxon>
        <taxon>Clostridiaceae</taxon>
        <taxon>Clostridium</taxon>
    </lineage>
</organism>
<protein>
    <submittedName>
        <fullName evidence="2">NAD(P)H-quinone oxidoreductase subunit 2, chloroplastic</fullName>
    </submittedName>
</protein>
<keyword evidence="1" id="KW-1133">Transmembrane helix</keyword>
<dbReference type="AlphaFoldDB" id="A0A6V8SEU9"/>
<accession>A0A6V8SEU9</accession>
<comment type="caution">
    <text evidence="2">The sequence shown here is derived from an EMBL/GenBank/DDBJ whole genome shotgun (WGS) entry which is preliminary data.</text>
</comment>
<sequence>MGAFFSIGMSVVSVHYYLKIVKVMYFGDESKSFESIKVTVSTKVVLTLSMIVLVIFGIYPTQLINLVMEISKTFLS</sequence>
<reference evidence="2 3" key="1">
    <citation type="submission" date="2020-07" db="EMBL/GenBank/DDBJ databases">
        <title>A new beta-1,3-glucan-decomposing anaerobic bacterium isolated from anoxic soil subjected to biological soil disinfestation.</title>
        <authorList>
            <person name="Ueki A."/>
            <person name="Tonouchi A."/>
        </authorList>
    </citation>
    <scope>NUCLEOTIDE SEQUENCE [LARGE SCALE GENOMIC DNA]</scope>
    <source>
        <strain evidence="2 3">TW1</strain>
    </source>
</reference>
<proteinExistence type="predicted"/>
<name>A0A6V8SEU9_9CLOT</name>
<evidence type="ECO:0000313" key="2">
    <source>
        <dbReference type="EMBL" id="GFP75727.1"/>
    </source>
</evidence>
<evidence type="ECO:0000313" key="3">
    <source>
        <dbReference type="Proteomes" id="UP000580568"/>
    </source>
</evidence>
<keyword evidence="1" id="KW-0812">Transmembrane</keyword>
<dbReference type="EMBL" id="BLZR01000001">
    <property type="protein sequence ID" value="GFP75727.1"/>
    <property type="molecule type" value="Genomic_DNA"/>
</dbReference>
<gene>
    <name evidence="2" type="ORF">bsdtw1_01819</name>
</gene>
<dbReference type="RefSeq" id="WP_183277208.1">
    <property type="nucleotide sequence ID" value="NZ_BLZR01000001.1"/>
</dbReference>